<sequence>MSDNRESVGPIRLDAGDAAELVEMLAFLGDWLDSTDTADFAGSLRRFTSGGYSLADLQADLARFTFLLGDDGERFFDGPEQQ</sequence>
<keyword evidence="2" id="KW-1185">Reference proteome</keyword>
<dbReference type="EMBL" id="CP002594">
    <property type="protein sequence ID" value="AEA28866.1"/>
    <property type="molecule type" value="Genomic_DNA"/>
</dbReference>
<evidence type="ECO:0000313" key="2">
    <source>
        <dbReference type="Proteomes" id="UP000007809"/>
    </source>
</evidence>
<protein>
    <submittedName>
        <fullName evidence="1">Uncharacterized protein</fullName>
    </submittedName>
</protein>
<name>F2L6H2_PSEUX</name>
<evidence type="ECO:0000313" key="1">
    <source>
        <dbReference type="EMBL" id="AEA28866.1"/>
    </source>
</evidence>
<dbReference type="OrthoDB" id="4761908at2"/>
<dbReference type="AlphaFoldDB" id="F2L6H2"/>
<dbReference type="eggNOG" id="ENOG5033NY3">
    <property type="taxonomic scope" value="Bacteria"/>
</dbReference>
<accession>F2L6H2</accession>
<dbReference type="KEGG" id="pdx:Psed_6790"/>
<dbReference type="Proteomes" id="UP000007809">
    <property type="component" value="Plasmid pPSED01"/>
</dbReference>
<organism evidence="1 2">
    <name type="scientific">Pseudonocardia dioxanivorans (strain ATCC 55486 / DSM 44775 / JCM 13855 / CB1190)</name>
    <dbReference type="NCBI Taxonomy" id="675635"/>
    <lineage>
        <taxon>Bacteria</taxon>
        <taxon>Bacillati</taxon>
        <taxon>Actinomycetota</taxon>
        <taxon>Actinomycetes</taxon>
        <taxon>Pseudonocardiales</taxon>
        <taxon>Pseudonocardiaceae</taxon>
        <taxon>Pseudonocardia</taxon>
    </lineage>
</organism>
<dbReference type="HOGENOM" id="CLU_2555786_0_0_11"/>
<geneLocation type="plasmid" evidence="1 2">
    <name>pPSED01</name>
</geneLocation>
<proteinExistence type="predicted"/>
<gene>
    <name evidence="1" type="ordered locus">Psed_6790</name>
</gene>
<reference evidence="1 2" key="1">
    <citation type="journal article" date="2011" name="J. Bacteriol.">
        <title>Genome sequence of the 1,4-dioxane-degrading Pseudonocardia dioxanivorans strain CB1190.</title>
        <authorList>
            <person name="Sales C.M."/>
            <person name="Mahendra S."/>
            <person name="Grostern A."/>
            <person name="Parales R.E."/>
            <person name="Goodwin L.A."/>
            <person name="Woyke T."/>
            <person name="Nolan M."/>
            <person name="Lapidus A."/>
            <person name="Chertkov O."/>
            <person name="Ovchinnikova G."/>
            <person name="Sczyrba A."/>
            <person name="Alvarez-Cohen L."/>
        </authorList>
    </citation>
    <scope>NUCLEOTIDE SEQUENCE [LARGE SCALE GENOMIC DNA]</scope>
    <source>
        <strain evidence="2">ATCC 55486 / DSM 44775 / JCM 13855 / CB1190</strain>
    </source>
</reference>
<keyword evidence="1" id="KW-0614">Plasmid</keyword>
<dbReference type="RefSeq" id="WP_013678758.1">
    <property type="nucleotide sequence ID" value="NC_015314.1"/>
</dbReference>